<evidence type="ECO:0000256" key="4">
    <source>
        <dbReference type="ARBA" id="ARBA00023125"/>
    </source>
</evidence>
<dbReference type="EMBL" id="JAAIKC010000003">
    <property type="protein sequence ID" value="NEW06528.1"/>
    <property type="molecule type" value="Genomic_DNA"/>
</dbReference>
<dbReference type="SUPFAM" id="SSF46894">
    <property type="entry name" value="C-terminal effector domain of the bipartite response regulators"/>
    <property type="match status" value="1"/>
</dbReference>
<organism evidence="9">
    <name type="scientific">Paenibacillus sp. SYP-B3998</name>
    <dbReference type="NCBI Taxonomy" id="2678564"/>
    <lineage>
        <taxon>Bacteria</taxon>
        <taxon>Bacillati</taxon>
        <taxon>Bacillota</taxon>
        <taxon>Bacilli</taxon>
        <taxon>Bacillales</taxon>
        <taxon>Paenibacillaceae</taxon>
        <taxon>Paenibacillus</taxon>
    </lineage>
</organism>
<dbReference type="SUPFAM" id="SSF52172">
    <property type="entry name" value="CheY-like"/>
    <property type="match status" value="1"/>
</dbReference>
<dbReference type="CDD" id="cd17535">
    <property type="entry name" value="REC_NarL-like"/>
    <property type="match status" value="1"/>
</dbReference>
<dbReference type="SMART" id="SM00448">
    <property type="entry name" value="REC"/>
    <property type="match status" value="1"/>
</dbReference>
<dbReference type="InterPro" id="IPR039420">
    <property type="entry name" value="WalR-like"/>
</dbReference>
<evidence type="ECO:0000256" key="5">
    <source>
        <dbReference type="ARBA" id="ARBA00023163"/>
    </source>
</evidence>
<feature type="domain" description="HTH luxR-type" evidence="7">
    <location>
        <begin position="139"/>
        <end position="204"/>
    </location>
</feature>
<evidence type="ECO:0000256" key="2">
    <source>
        <dbReference type="ARBA" id="ARBA00023012"/>
    </source>
</evidence>
<dbReference type="Pfam" id="PF00196">
    <property type="entry name" value="GerE"/>
    <property type="match status" value="1"/>
</dbReference>
<accession>A0A6G3ZWV7</accession>
<dbReference type="PRINTS" id="PR00038">
    <property type="entry name" value="HTHLUXR"/>
</dbReference>
<dbReference type="InterPro" id="IPR036388">
    <property type="entry name" value="WH-like_DNA-bd_sf"/>
</dbReference>
<dbReference type="Pfam" id="PF00072">
    <property type="entry name" value="Response_reg"/>
    <property type="match status" value="1"/>
</dbReference>
<gene>
    <name evidence="9" type="ORF">GK047_10945</name>
</gene>
<evidence type="ECO:0000259" key="7">
    <source>
        <dbReference type="PROSITE" id="PS50043"/>
    </source>
</evidence>
<protein>
    <submittedName>
        <fullName evidence="9">Response regulator transcription factor</fullName>
    </submittedName>
</protein>
<feature type="modified residue" description="4-aspartylphosphate" evidence="6">
    <location>
        <position position="52"/>
    </location>
</feature>
<dbReference type="PROSITE" id="PS50110">
    <property type="entry name" value="RESPONSE_REGULATORY"/>
    <property type="match status" value="1"/>
</dbReference>
<dbReference type="Gene3D" id="1.10.10.10">
    <property type="entry name" value="Winged helix-like DNA-binding domain superfamily/Winged helix DNA-binding domain"/>
    <property type="match status" value="1"/>
</dbReference>
<sequence length="215" mass="24363">MIRVLMVDDHHSVLTGVKTILEKHGMQVTLSASPLLALELLEQHTYDIHLYDLNMPIMNGMSLSKLTLDRNPDAVVVIITGDEISQHFNLIIHTGIAGIISKSYNETEMLAAIQLALNDKVVLPRTLVRQLRFPTEQSPLPLERPLIEKELEILNWISLGKKNKEIAEIMFTGQRNVEHYLTQIFQKLGVSSRYEAIQKASALELFERKSPFNGL</sequence>
<dbReference type="InterPro" id="IPR001789">
    <property type="entry name" value="Sig_transdc_resp-reg_receiver"/>
</dbReference>
<keyword evidence="4" id="KW-0238">DNA-binding</keyword>
<feature type="domain" description="Response regulatory" evidence="8">
    <location>
        <begin position="3"/>
        <end position="117"/>
    </location>
</feature>
<proteinExistence type="predicted"/>
<evidence type="ECO:0000256" key="1">
    <source>
        <dbReference type="ARBA" id="ARBA00022553"/>
    </source>
</evidence>
<dbReference type="InterPro" id="IPR058245">
    <property type="entry name" value="NreC/VraR/RcsB-like_REC"/>
</dbReference>
<dbReference type="RefSeq" id="WP_163945718.1">
    <property type="nucleotide sequence ID" value="NZ_JAAIKC010000003.1"/>
</dbReference>
<name>A0A6G3ZWV7_9BACL</name>
<dbReference type="GO" id="GO:0003677">
    <property type="term" value="F:DNA binding"/>
    <property type="evidence" value="ECO:0007669"/>
    <property type="project" value="UniProtKB-KW"/>
</dbReference>
<dbReference type="AlphaFoldDB" id="A0A6G3ZWV7"/>
<dbReference type="InterPro" id="IPR016032">
    <property type="entry name" value="Sig_transdc_resp-reg_C-effctor"/>
</dbReference>
<dbReference type="InterPro" id="IPR011006">
    <property type="entry name" value="CheY-like_superfamily"/>
</dbReference>
<dbReference type="PROSITE" id="PS50043">
    <property type="entry name" value="HTH_LUXR_2"/>
    <property type="match status" value="1"/>
</dbReference>
<dbReference type="Gene3D" id="3.40.50.2300">
    <property type="match status" value="1"/>
</dbReference>
<dbReference type="PANTHER" id="PTHR43214">
    <property type="entry name" value="TWO-COMPONENT RESPONSE REGULATOR"/>
    <property type="match status" value="1"/>
</dbReference>
<keyword evidence="1 6" id="KW-0597">Phosphoprotein</keyword>
<dbReference type="GO" id="GO:0006355">
    <property type="term" value="P:regulation of DNA-templated transcription"/>
    <property type="evidence" value="ECO:0007669"/>
    <property type="project" value="InterPro"/>
</dbReference>
<keyword evidence="2" id="KW-0902">Two-component regulatory system</keyword>
<dbReference type="InterPro" id="IPR000792">
    <property type="entry name" value="Tscrpt_reg_LuxR_C"/>
</dbReference>
<dbReference type="GO" id="GO:0000160">
    <property type="term" value="P:phosphorelay signal transduction system"/>
    <property type="evidence" value="ECO:0007669"/>
    <property type="project" value="UniProtKB-KW"/>
</dbReference>
<evidence type="ECO:0000256" key="6">
    <source>
        <dbReference type="PROSITE-ProRule" id="PRU00169"/>
    </source>
</evidence>
<evidence type="ECO:0000259" key="8">
    <source>
        <dbReference type="PROSITE" id="PS50110"/>
    </source>
</evidence>
<dbReference type="PANTHER" id="PTHR43214:SF1">
    <property type="entry name" value="TRANSCRIPTIONAL REGULATORY PROTEIN COMA"/>
    <property type="match status" value="1"/>
</dbReference>
<evidence type="ECO:0000256" key="3">
    <source>
        <dbReference type="ARBA" id="ARBA00023015"/>
    </source>
</evidence>
<evidence type="ECO:0000313" key="9">
    <source>
        <dbReference type="EMBL" id="NEW06528.1"/>
    </source>
</evidence>
<dbReference type="SMART" id="SM00421">
    <property type="entry name" value="HTH_LUXR"/>
    <property type="match status" value="1"/>
</dbReference>
<keyword evidence="5" id="KW-0804">Transcription</keyword>
<dbReference type="CDD" id="cd06170">
    <property type="entry name" value="LuxR_C_like"/>
    <property type="match status" value="1"/>
</dbReference>
<keyword evidence="3" id="KW-0805">Transcription regulation</keyword>
<comment type="caution">
    <text evidence="9">The sequence shown here is derived from an EMBL/GenBank/DDBJ whole genome shotgun (WGS) entry which is preliminary data.</text>
</comment>
<reference evidence="9" key="1">
    <citation type="submission" date="2020-02" db="EMBL/GenBank/DDBJ databases">
        <authorList>
            <person name="Shen X.-R."/>
            <person name="Zhang Y.-X."/>
        </authorList>
    </citation>
    <scope>NUCLEOTIDE SEQUENCE</scope>
    <source>
        <strain evidence="9">SYP-B3998</strain>
    </source>
</reference>